<gene>
    <name evidence="2" type="ORF">M5G25_15940</name>
</gene>
<dbReference type="RefSeq" id="WP_273923327.1">
    <property type="nucleotide sequence ID" value="NZ_JAMDGR010000012.1"/>
</dbReference>
<evidence type="ECO:0008006" key="4">
    <source>
        <dbReference type="Google" id="ProtNLM"/>
    </source>
</evidence>
<evidence type="ECO:0000313" key="2">
    <source>
        <dbReference type="EMBL" id="MDD1149785.1"/>
    </source>
</evidence>
<organism evidence="2 3">
    <name type="scientific">Pseudomonas idahonensis</name>
    <dbReference type="NCBI Taxonomy" id="2942628"/>
    <lineage>
        <taxon>Bacteria</taxon>
        <taxon>Pseudomonadati</taxon>
        <taxon>Pseudomonadota</taxon>
        <taxon>Gammaproteobacteria</taxon>
        <taxon>Pseudomonadales</taxon>
        <taxon>Pseudomonadaceae</taxon>
        <taxon>Pseudomonas</taxon>
    </lineage>
</organism>
<protein>
    <recommendedName>
        <fullName evidence="4">Transposase</fullName>
    </recommendedName>
</protein>
<name>A0ABT5Q706_9PSED</name>
<comment type="caution">
    <text evidence="2">The sequence shown here is derived from an EMBL/GenBank/DDBJ whole genome shotgun (WGS) entry which is preliminary data.</text>
</comment>
<accession>A0ABT5Q706</accession>
<dbReference type="EMBL" id="JAMDGR010000012">
    <property type="protein sequence ID" value="MDD1149785.1"/>
    <property type="molecule type" value="Genomic_DNA"/>
</dbReference>
<reference evidence="2 3" key="1">
    <citation type="submission" date="2022-05" db="EMBL/GenBank/DDBJ databases">
        <title>Novel Pseudomonas spp. Isolated from a Rainbow Trout Aquaculture Facility.</title>
        <authorList>
            <person name="Testerman T."/>
            <person name="Graf J."/>
        </authorList>
    </citation>
    <scope>NUCLEOTIDE SEQUENCE [LARGE SCALE GENOMIC DNA]</scope>
    <source>
        <strain evidence="2 3">ID357</strain>
    </source>
</reference>
<keyword evidence="3" id="KW-1185">Reference proteome</keyword>
<feature type="region of interest" description="Disordered" evidence="1">
    <location>
        <begin position="49"/>
        <end position="69"/>
    </location>
</feature>
<sequence length="126" mass="14040">MTALNAQLVGKSVGVMLHLNIEQVPLAFIAEYLNAWHIRSLIRLHAGPSTNSPQTHFSPARPRPSAARRKPMQAVIYAGLRNGARDQQIHDALIYKRVIEVAREFQLPRALSAQLRNASPTHLFSS</sequence>
<evidence type="ECO:0000256" key="1">
    <source>
        <dbReference type="SAM" id="MobiDB-lite"/>
    </source>
</evidence>
<proteinExistence type="predicted"/>
<evidence type="ECO:0000313" key="3">
    <source>
        <dbReference type="Proteomes" id="UP001217610"/>
    </source>
</evidence>
<dbReference type="Proteomes" id="UP001217610">
    <property type="component" value="Unassembled WGS sequence"/>
</dbReference>